<comment type="caution">
    <text evidence="1">The sequence shown here is derived from an EMBL/GenBank/DDBJ whole genome shotgun (WGS) entry which is preliminary data.</text>
</comment>
<protein>
    <submittedName>
        <fullName evidence="1">Uncharacterized protein</fullName>
    </submittedName>
</protein>
<evidence type="ECO:0000313" key="2">
    <source>
        <dbReference type="Proteomes" id="UP000663823"/>
    </source>
</evidence>
<dbReference type="AlphaFoldDB" id="A0A819JHI5"/>
<sequence>MPTEGFLATAICMSCIVDMFKPPRDAPTTVAGNPPKNWFAM</sequence>
<dbReference type="Proteomes" id="UP000663823">
    <property type="component" value="Unassembled WGS sequence"/>
</dbReference>
<evidence type="ECO:0000313" key="1">
    <source>
        <dbReference type="EMBL" id="CAF3930154.1"/>
    </source>
</evidence>
<dbReference type="EMBL" id="CAJOAX010004985">
    <property type="protein sequence ID" value="CAF3930154.1"/>
    <property type="molecule type" value="Genomic_DNA"/>
</dbReference>
<gene>
    <name evidence="1" type="ORF">OTI717_LOCUS25300</name>
</gene>
<feature type="non-terminal residue" evidence="1">
    <location>
        <position position="41"/>
    </location>
</feature>
<accession>A0A819JHI5</accession>
<organism evidence="1 2">
    <name type="scientific">Rotaria sordida</name>
    <dbReference type="NCBI Taxonomy" id="392033"/>
    <lineage>
        <taxon>Eukaryota</taxon>
        <taxon>Metazoa</taxon>
        <taxon>Spiralia</taxon>
        <taxon>Gnathifera</taxon>
        <taxon>Rotifera</taxon>
        <taxon>Eurotatoria</taxon>
        <taxon>Bdelloidea</taxon>
        <taxon>Philodinida</taxon>
        <taxon>Philodinidae</taxon>
        <taxon>Rotaria</taxon>
    </lineage>
</organism>
<name>A0A819JHI5_9BILA</name>
<proteinExistence type="predicted"/>
<reference evidence="1" key="1">
    <citation type="submission" date="2021-02" db="EMBL/GenBank/DDBJ databases">
        <authorList>
            <person name="Nowell W R."/>
        </authorList>
    </citation>
    <scope>NUCLEOTIDE SEQUENCE</scope>
</reference>